<evidence type="ECO:0000256" key="1">
    <source>
        <dbReference type="SAM" id="MobiDB-lite"/>
    </source>
</evidence>
<feature type="region of interest" description="Disordered" evidence="1">
    <location>
        <begin position="60"/>
        <end position="84"/>
    </location>
</feature>
<feature type="compositionally biased region" description="Basic and acidic residues" evidence="1">
    <location>
        <begin position="64"/>
        <end position="84"/>
    </location>
</feature>
<feature type="domain" description="Excalibur calcium-binding" evidence="2">
    <location>
        <begin position="48"/>
        <end position="84"/>
    </location>
</feature>
<dbReference type="AlphaFoldDB" id="A0A5P6NFA9"/>
<feature type="region of interest" description="Disordered" evidence="1">
    <location>
        <begin position="1"/>
        <end position="42"/>
    </location>
</feature>
<dbReference type="EMBL" id="CP032228">
    <property type="protein sequence ID" value="QFI64548.1"/>
    <property type="molecule type" value="Genomic_DNA"/>
</dbReference>
<reference evidence="4" key="1">
    <citation type="submission" date="2018-09" db="EMBL/GenBank/DDBJ databases">
        <title>Nocardia yunnanensis sp. nov., an actinomycete isolated from a soil sample.</title>
        <authorList>
            <person name="Zhang J."/>
        </authorList>
    </citation>
    <scope>NUCLEOTIDE SEQUENCE [LARGE SCALE GENOMIC DNA]</scope>
    <source>
        <strain evidence="4">21-3</strain>
    </source>
</reference>
<dbReference type="InterPro" id="IPR047773">
    <property type="entry name" value="YHYH_dom_bact"/>
</dbReference>
<protein>
    <submittedName>
        <fullName evidence="3">YHYH domain-containing protein</fullName>
    </submittedName>
</protein>
<gene>
    <name evidence="3" type="ORF">D0Y83_00235</name>
</gene>
<evidence type="ECO:0000313" key="3">
    <source>
        <dbReference type="EMBL" id="QFI64548.1"/>
    </source>
</evidence>
<sequence>MGFTPVDAHPGGLAADGCHNDRKAGGRHCHRTATPKEGTAEPRRSDVYFANCSAARAAGAAPVRRGEPGYGRHLDRDGDGIGCE</sequence>
<dbReference type="NCBIfam" id="NF033223">
    <property type="entry name" value="YHYH_alt"/>
    <property type="match status" value="1"/>
</dbReference>
<dbReference type="Proteomes" id="UP000325385">
    <property type="component" value="Chromosome"/>
</dbReference>
<dbReference type="Pfam" id="PF05901">
    <property type="entry name" value="Excalibur"/>
    <property type="match status" value="1"/>
</dbReference>
<name>A0A5P6NFA9_9SPHN</name>
<proteinExistence type="predicted"/>
<dbReference type="InterPro" id="IPR008613">
    <property type="entry name" value="Excalibur_Ca-bd_domain"/>
</dbReference>
<organism evidence="3 4">
    <name type="scientific">Qipengyuania flava</name>
    <dbReference type="NCBI Taxonomy" id="192812"/>
    <lineage>
        <taxon>Bacteria</taxon>
        <taxon>Pseudomonadati</taxon>
        <taxon>Pseudomonadota</taxon>
        <taxon>Alphaproteobacteria</taxon>
        <taxon>Sphingomonadales</taxon>
        <taxon>Erythrobacteraceae</taxon>
        <taxon>Qipengyuania</taxon>
    </lineage>
</organism>
<evidence type="ECO:0000313" key="4">
    <source>
        <dbReference type="Proteomes" id="UP000325385"/>
    </source>
</evidence>
<accession>A0A5P6NFA9</accession>
<dbReference type="SMART" id="SM00894">
    <property type="entry name" value="Excalibur"/>
    <property type="match status" value="1"/>
</dbReference>
<evidence type="ECO:0000259" key="2">
    <source>
        <dbReference type="SMART" id="SM00894"/>
    </source>
</evidence>